<proteinExistence type="predicted"/>
<dbReference type="Proteomes" id="UP000762676">
    <property type="component" value="Unassembled WGS sequence"/>
</dbReference>
<feature type="compositionally biased region" description="Acidic residues" evidence="1">
    <location>
        <begin position="63"/>
        <end position="81"/>
    </location>
</feature>
<dbReference type="EMBL" id="BMAT01008499">
    <property type="protein sequence ID" value="GFR86522.1"/>
    <property type="molecule type" value="Genomic_DNA"/>
</dbReference>
<protein>
    <submittedName>
        <fullName evidence="2">Uncharacterized protein</fullName>
    </submittedName>
</protein>
<sequence>MDVRRRKSLPVVVMITDPGASGRCKGDNHRYRTSILMALLLPLVNYVVDGHSADATDDAAYTDGDDDDNDDEIDDNDDSKI</sequence>
<dbReference type="AlphaFoldDB" id="A0AAV4GM37"/>
<accession>A0AAV4GM37</accession>
<gene>
    <name evidence="2" type="ORF">ElyMa_004200900</name>
</gene>
<evidence type="ECO:0000313" key="3">
    <source>
        <dbReference type="Proteomes" id="UP000762676"/>
    </source>
</evidence>
<feature type="region of interest" description="Disordered" evidence="1">
    <location>
        <begin position="55"/>
        <end position="81"/>
    </location>
</feature>
<comment type="caution">
    <text evidence="2">The sequence shown here is derived from an EMBL/GenBank/DDBJ whole genome shotgun (WGS) entry which is preliminary data.</text>
</comment>
<name>A0AAV4GM37_9GAST</name>
<organism evidence="2 3">
    <name type="scientific">Elysia marginata</name>
    <dbReference type="NCBI Taxonomy" id="1093978"/>
    <lineage>
        <taxon>Eukaryota</taxon>
        <taxon>Metazoa</taxon>
        <taxon>Spiralia</taxon>
        <taxon>Lophotrochozoa</taxon>
        <taxon>Mollusca</taxon>
        <taxon>Gastropoda</taxon>
        <taxon>Heterobranchia</taxon>
        <taxon>Euthyneura</taxon>
        <taxon>Panpulmonata</taxon>
        <taxon>Sacoglossa</taxon>
        <taxon>Placobranchoidea</taxon>
        <taxon>Plakobranchidae</taxon>
        <taxon>Elysia</taxon>
    </lineage>
</organism>
<reference evidence="2 3" key="1">
    <citation type="journal article" date="2021" name="Elife">
        <title>Chloroplast acquisition without the gene transfer in kleptoplastic sea slugs, Plakobranchus ocellatus.</title>
        <authorList>
            <person name="Maeda T."/>
            <person name="Takahashi S."/>
            <person name="Yoshida T."/>
            <person name="Shimamura S."/>
            <person name="Takaki Y."/>
            <person name="Nagai Y."/>
            <person name="Toyoda A."/>
            <person name="Suzuki Y."/>
            <person name="Arimoto A."/>
            <person name="Ishii H."/>
            <person name="Satoh N."/>
            <person name="Nishiyama T."/>
            <person name="Hasebe M."/>
            <person name="Maruyama T."/>
            <person name="Minagawa J."/>
            <person name="Obokata J."/>
            <person name="Shigenobu S."/>
        </authorList>
    </citation>
    <scope>NUCLEOTIDE SEQUENCE [LARGE SCALE GENOMIC DNA]</scope>
</reference>
<evidence type="ECO:0000313" key="2">
    <source>
        <dbReference type="EMBL" id="GFR86522.1"/>
    </source>
</evidence>
<keyword evidence="3" id="KW-1185">Reference proteome</keyword>
<evidence type="ECO:0000256" key="1">
    <source>
        <dbReference type="SAM" id="MobiDB-lite"/>
    </source>
</evidence>